<dbReference type="Pfam" id="PF05359">
    <property type="entry name" value="DUF748"/>
    <property type="match status" value="2"/>
</dbReference>
<dbReference type="InterPro" id="IPR008023">
    <property type="entry name" value="DUF748"/>
</dbReference>
<dbReference type="Proteomes" id="UP000183454">
    <property type="component" value="Unassembled WGS sequence"/>
</dbReference>
<keyword evidence="1" id="KW-0472">Membrane</keyword>
<evidence type="ECO:0000256" key="1">
    <source>
        <dbReference type="SAM" id="Phobius"/>
    </source>
</evidence>
<dbReference type="AlphaFoldDB" id="A0A1H2RHB4"/>
<dbReference type="SUPFAM" id="SSF103088">
    <property type="entry name" value="OmpA-like"/>
    <property type="match status" value="1"/>
</dbReference>
<reference evidence="2 3" key="1">
    <citation type="submission" date="2016-10" db="EMBL/GenBank/DDBJ databases">
        <authorList>
            <person name="de Groot N.N."/>
        </authorList>
    </citation>
    <scope>NUCLEOTIDE SEQUENCE [LARGE SCALE GENOMIC DNA]</scope>
    <source>
        <strain evidence="2 3">Nm110</strain>
    </source>
</reference>
<dbReference type="PANTHER" id="PTHR30441:SF8">
    <property type="entry name" value="DUF748 DOMAIN-CONTAINING PROTEIN"/>
    <property type="match status" value="1"/>
</dbReference>
<evidence type="ECO:0000313" key="3">
    <source>
        <dbReference type="Proteomes" id="UP000183454"/>
    </source>
</evidence>
<name>A0A1H2RHB4_9PROT</name>
<dbReference type="PANTHER" id="PTHR30441">
    <property type="entry name" value="DUF748 DOMAIN-CONTAINING PROTEIN"/>
    <property type="match status" value="1"/>
</dbReference>
<organism evidence="2 3">
    <name type="scientific">Nitrosomonas communis</name>
    <dbReference type="NCBI Taxonomy" id="44574"/>
    <lineage>
        <taxon>Bacteria</taxon>
        <taxon>Pseudomonadati</taxon>
        <taxon>Pseudomonadota</taxon>
        <taxon>Betaproteobacteria</taxon>
        <taxon>Nitrosomonadales</taxon>
        <taxon>Nitrosomonadaceae</taxon>
        <taxon>Nitrosomonas</taxon>
    </lineage>
</organism>
<dbReference type="InterPro" id="IPR036737">
    <property type="entry name" value="OmpA-like_sf"/>
</dbReference>
<dbReference type="GO" id="GO:0005886">
    <property type="term" value="C:plasma membrane"/>
    <property type="evidence" value="ECO:0007669"/>
    <property type="project" value="TreeGrafter"/>
</dbReference>
<dbReference type="Gene3D" id="3.30.1330.60">
    <property type="entry name" value="OmpA-like domain"/>
    <property type="match status" value="1"/>
</dbReference>
<evidence type="ECO:0000313" key="2">
    <source>
        <dbReference type="EMBL" id="SDW18194.1"/>
    </source>
</evidence>
<keyword evidence="1" id="KW-1133">Transmembrane helix</keyword>
<dbReference type="EMBL" id="FNNH01000004">
    <property type="protein sequence ID" value="SDW18194.1"/>
    <property type="molecule type" value="Genomic_DNA"/>
</dbReference>
<sequence length="1111" mass="122138">MGNSSNSPVAPRRFVTRKRLVISFGVVILIIALFGLLGYYWLPGYAKNKIEGILSEKLNRSVTIQSIDIQPYTLELTISGFRVAEKANTDNLLFAFDRLYVDLSAESIRHLAPIVSTVTLTAPRLHLVREDKHRFNISDLIEQFQSQPTSSADDTQGKSRFSISNISIDGGTVAFEDRLKKSQQNIDQIKLGIPFIANFQSTQTNWVEPHLSATINGAPFLLEGKLRPFTDRREATLSLKFNDIDLTDIDEYSPIPVGFRLLSGNLDSDLSLVFTQMRDKAPTISLSGRAALKKLAIDNEAVQAPHQVALKRLDMTLQEAVLTEPQPVETTISLADAKLTRHGETEPVLQLSKLDIDTIKINRAQRFIELGSVILDETKTLIRRQADGQLDLAQLFILASSSGNAAPAATLSSAPQSIQNSTSLIPIPDKKPANRSYVSSKSEKVAVFSAKTAVPIPAAKPAYPASTGMVEINNDRDEMSTEFATPQVNTETGKAWSTQINQVKLTNASVRFEDHTLAKIAPMNIDSLNLIINNIDVDGATPLDLLLQATINQHGSIETRGNLRRTPFTTDLIVNLKNVDLVPLQGWLSDRLNALLTQGALSFQGNAKVDGEPLKIALTGKGQLTDFNIVDKDKGSRLLRWKKIDLANIKFINEPLRVDIATIDLADFYARVTLLPNKKLNLHSLVKQTEPAPIPESTLNGSVSQPTPIAPADDAPLPIYIDKIVLRNGDIDFADQFIKPSYRANLARLKGQIGPLHPGKSGKIDIQGLFDRSAPLHISGLIDPFSGQLFLDIKSTVTGIDLPTFSPYSGRYIGYVIEKGKLSLDVSYHIENGELKAKNKIFLDQLVLGDKTDSPEAVSLPLHLAISLLKNRHGEIDIRLPLKGSINDPEFSLTGIIWTAFVNLITKAATAPFTLLSSLTGDEEELSQISFPSGYPTLQPEAEKSLQALAAALLDHPALKLEITGFADPVNDHEELKHALLERSIKAQKLSASVKKGQATTGTLDEIKLDEKEYAQYLTHVYKEADFEKPKNIIGLTKSLPVEEMKQLILAHTTINDDELHELAEQRASAVLYWLIEQGGIPNERVFVLGTKVEPASDGQQPNSRVVFSLE</sequence>
<dbReference type="InterPro" id="IPR052894">
    <property type="entry name" value="AsmA-related"/>
</dbReference>
<feature type="transmembrane region" description="Helical" evidence="1">
    <location>
        <begin position="20"/>
        <end position="42"/>
    </location>
</feature>
<protein>
    <recommendedName>
        <fullName evidence="4">OmpA family protein</fullName>
    </recommendedName>
</protein>
<accession>A0A1H2RHB4</accession>
<dbReference type="RefSeq" id="WP_074665314.1">
    <property type="nucleotide sequence ID" value="NZ_FNNH01000004.1"/>
</dbReference>
<gene>
    <name evidence="2" type="ORF">SAMN05421882_1004116</name>
</gene>
<keyword evidence="1" id="KW-0812">Transmembrane</keyword>
<dbReference type="GO" id="GO:0090313">
    <property type="term" value="P:regulation of protein targeting to membrane"/>
    <property type="evidence" value="ECO:0007669"/>
    <property type="project" value="TreeGrafter"/>
</dbReference>
<evidence type="ECO:0008006" key="4">
    <source>
        <dbReference type="Google" id="ProtNLM"/>
    </source>
</evidence>
<proteinExistence type="predicted"/>